<dbReference type="SUPFAM" id="SSF52777">
    <property type="entry name" value="CoA-dependent acyltransferases"/>
    <property type="match status" value="1"/>
</dbReference>
<organism evidence="14 15">
    <name type="scientific">Mycolicibacterium austroafricanum</name>
    <name type="common">Mycobacterium austroafricanum</name>
    <dbReference type="NCBI Taxonomy" id="39687"/>
    <lineage>
        <taxon>Bacteria</taxon>
        <taxon>Bacillati</taxon>
        <taxon>Actinomycetota</taxon>
        <taxon>Actinomycetes</taxon>
        <taxon>Mycobacteriales</taxon>
        <taxon>Mycobacteriaceae</taxon>
        <taxon>Mycolicibacterium</taxon>
    </lineage>
</organism>
<evidence type="ECO:0000256" key="4">
    <source>
        <dbReference type="ARBA" id="ARBA00013244"/>
    </source>
</evidence>
<proteinExistence type="inferred from homology"/>
<dbReference type="EMBL" id="JAUHTC010000053">
    <property type="protein sequence ID" value="MDN4519201.1"/>
    <property type="molecule type" value="Genomic_DNA"/>
</dbReference>
<keyword evidence="15" id="KW-1185">Reference proteome</keyword>
<dbReference type="InterPro" id="IPR009721">
    <property type="entry name" value="O-acyltransferase_WSD1_C"/>
</dbReference>
<evidence type="ECO:0000256" key="8">
    <source>
        <dbReference type="ARBA" id="ARBA00023098"/>
    </source>
</evidence>
<dbReference type="EC" id="2.3.1.20" evidence="4 11"/>
<evidence type="ECO:0000256" key="7">
    <source>
        <dbReference type="ARBA" id="ARBA00022798"/>
    </source>
</evidence>
<feature type="domain" description="O-acyltransferase WSD1-like N-terminal" evidence="12">
    <location>
        <begin position="4"/>
        <end position="271"/>
    </location>
</feature>
<comment type="caution">
    <text evidence="14">The sequence shown here is derived from an EMBL/GenBank/DDBJ whole genome shotgun (WGS) entry which is preliminary data.</text>
</comment>
<evidence type="ECO:0000259" key="13">
    <source>
        <dbReference type="Pfam" id="PF06974"/>
    </source>
</evidence>
<evidence type="ECO:0000256" key="10">
    <source>
        <dbReference type="ARBA" id="ARBA00048109"/>
    </source>
</evidence>
<keyword evidence="5 11" id="KW-0444">Lipid biosynthesis</keyword>
<keyword evidence="8 11" id="KW-0443">Lipid metabolism</keyword>
<dbReference type="PANTHER" id="PTHR31650">
    <property type="entry name" value="O-ACYLTRANSFERASE (WSD1-LIKE) FAMILY PROTEIN"/>
    <property type="match status" value="1"/>
</dbReference>
<comment type="pathway">
    <text evidence="2">Lipid metabolism.</text>
</comment>
<evidence type="ECO:0000259" key="12">
    <source>
        <dbReference type="Pfam" id="PF03007"/>
    </source>
</evidence>
<dbReference type="Pfam" id="PF03007">
    <property type="entry name" value="WS_DGAT_cat"/>
    <property type="match status" value="1"/>
</dbReference>
<keyword evidence="9 11" id="KW-0012">Acyltransferase</keyword>
<dbReference type="InterPro" id="IPR014292">
    <property type="entry name" value="Acyl_transf_WS/DGAT"/>
</dbReference>
<dbReference type="NCBIfam" id="TIGR02946">
    <property type="entry name" value="acyl_WS_DGAT"/>
    <property type="match status" value="1"/>
</dbReference>
<evidence type="ECO:0000256" key="2">
    <source>
        <dbReference type="ARBA" id="ARBA00005189"/>
    </source>
</evidence>
<name>A0ABT8HEM5_MYCAO</name>
<evidence type="ECO:0000256" key="9">
    <source>
        <dbReference type="ARBA" id="ARBA00023315"/>
    </source>
</evidence>
<dbReference type="InterPro" id="IPR045034">
    <property type="entry name" value="O-acyltransferase_WSD1-like"/>
</dbReference>
<comment type="catalytic activity">
    <reaction evidence="10 11">
        <text>an acyl-CoA + a 1,2-diacyl-sn-glycerol = a triacyl-sn-glycerol + CoA</text>
        <dbReference type="Rhea" id="RHEA:10868"/>
        <dbReference type="ChEBI" id="CHEBI:17815"/>
        <dbReference type="ChEBI" id="CHEBI:57287"/>
        <dbReference type="ChEBI" id="CHEBI:58342"/>
        <dbReference type="ChEBI" id="CHEBI:64615"/>
        <dbReference type="EC" id="2.3.1.20"/>
    </reaction>
</comment>
<evidence type="ECO:0000313" key="14">
    <source>
        <dbReference type="EMBL" id="MDN4519201.1"/>
    </source>
</evidence>
<dbReference type="InterPro" id="IPR004255">
    <property type="entry name" value="O-acyltransferase_WSD1_N"/>
</dbReference>
<dbReference type="Pfam" id="PF06974">
    <property type="entry name" value="WS_DGAT_C"/>
    <property type="match status" value="1"/>
</dbReference>
<comment type="pathway">
    <text evidence="1 11">Glycerolipid metabolism; triacylglycerol biosynthesis.</text>
</comment>
<evidence type="ECO:0000256" key="11">
    <source>
        <dbReference type="RuleBase" id="RU361241"/>
    </source>
</evidence>
<sequence length="469" mass="50775">MDLLEPLDAAMITAEVLSEPLHTAAVLILCPPADAGAGYVDELYRSALADTAELDPRFRRHPHAGLDTAGLWVWHTDDIIDMRKHLQRRTLPAGADHEALWRLISELHSEPLERSRPMWMAYLIDGLADGRFVYYIKVHHTVIDGVAGLAMIAGALTSDPDKRSMRPLYAHKSPAGNGSTSRRRIPNPLSLARVALRGLTGGIETARQLAIAEISTVANSLGSGTAALPLEAPYTRFNGRIGRERSFAGGSWPKSRIRAVQKAAGVTGNDVLTTVVAGVLREWLLARDELPNSSLVAICPVTVRGREHSAEDDEHGNLFGLQLCPLGTDLGDPLERLDYIHRAMTWAKHQVTDRGSNATMLLLAPSIAVTVLSPIAPLAPRLRRGYNVSISSVPGPQAEMYWNGAHLEEIYPVSTAIDGQALNVTMCSYADRVTFGYVSGRDVVPDIGSLIPLTERVLADLEAAVAAQS</sequence>
<evidence type="ECO:0000256" key="5">
    <source>
        <dbReference type="ARBA" id="ARBA00022516"/>
    </source>
</evidence>
<evidence type="ECO:0000256" key="1">
    <source>
        <dbReference type="ARBA" id="ARBA00004771"/>
    </source>
</evidence>
<keyword evidence="7 11" id="KW-0319">Glycerol metabolism</keyword>
<comment type="similarity">
    <text evidence="3 11">Belongs to the long-chain O-acyltransferase family.</text>
</comment>
<evidence type="ECO:0000313" key="15">
    <source>
        <dbReference type="Proteomes" id="UP001172687"/>
    </source>
</evidence>
<protein>
    <recommendedName>
        <fullName evidence="4 11">Diacylglycerol O-acyltransferase</fullName>
        <ecNumber evidence="4 11">2.3.1.20</ecNumber>
    </recommendedName>
</protein>
<accession>A0ABT8HEM5</accession>
<dbReference type="Proteomes" id="UP001172687">
    <property type="component" value="Unassembled WGS sequence"/>
</dbReference>
<evidence type="ECO:0000256" key="6">
    <source>
        <dbReference type="ARBA" id="ARBA00022679"/>
    </source>
</evidence>
<dbReference type="RefSeq" id="WP_208674791.1">
    <property type="nucleotide sequence ID" value="NZ_CP070380.1"/>
</dbReference>
<dbReference type="PANTHER" id="PTHR31650:SF1">
    <property type="entry name" value="WAX ESTER SYNTHASE_DIACYLGLYCEROL ACYLTRANSFERASE 4-RELATED"/>
    <property type="match status" value="1"/>
</dbReference>
<reference evidence="14" key="1">
    <citation type="submission" date="2023-07" db="EMBL/GenBank/DDBJ databases">
        <title>Degradation of tert-butanol by M. austroafricanum TBA100.</title>
        <authorList>
            <person name="Helbich S."/>
            <person name="Vainshtein Y."/>
        </authorList>
    </citation>
    <scope>NUCLEOTIDE SEQUENCE</scope>
    <source>
        <strain evidence="14">TBA100</strain>
    </source>
</reference>
<feature type="domain" description="O-acyltransferase WSD1 C-terminal" evidence="13">
    <location>
        <begin position="316"/>
        <end position="460"/>
    </location>
</feature>
<gene>
    <name evidence="14" type="ORF">QYF68_15445</name>
</gene>
<keyword evidence="6 11" id="KW-0808">Transferase</keyword>
<evidence type="ECO:0000256" key="3">
    <source>
        <dbReference type="ARBA" id="ARBA00009587"/>
    </source>
</evidence>